<protein>
    <recommendedName>
        <fullName evidence="5">Transglutaminase-like domain-containing protein</fullName>
    </recommendedName>
</protein>
<sequence length="3295" mass="366889">MKINRAIRIESILTAITFLFNFGIRLDLYAETAGANQQILNSKVQQIKYPAELLRAKIKRANTLIDKLETTPLRTSEKSELSDIVGSLDELKTAVEFQVESELSKFAGSPEAREISKRHQEFIHQFRENFSAYKQALKSAQNLNPLSRFFKEKHETIERLTGSAPRAKPTDEIRLPHSQTDRLEKRPFIDPAHPVNPDESQEKPRTFIHLVDRFSKTAHADSPACTTIGDAPPEIKLHTPRIDALLVDLKTPAEIYEYVVNHIKYEPYFGSLKGSEQTLREGAGNDVDQASLLIALLRSKGIPAEYVFGIVEIPITQAQNLVGVDQPSAVASVFIKNGIPVEEISTGGGSVSAVKIQHAWVRANIGYLPYRGTTDESNKLWIDLDPSFKLNDFNPNQNVTQKIGVDPVTFLTQTKQQGTINDAQRYVTDLPQQSFIIPRIKDWGLQIRNYMDTNDQTLDTLFRTAVIQEEGFQKLPASLPYKVIQETQAFACIDNAPAIPLRHQIRIRLTNPVDGTNLLDPIEKALPELAEKRITIAYRPATTADETILGQHLADTTLPVYLVKVKPQLTISNGAGPAVFDSITAIAMGAKQTLTIDFIHPDGSTETATKELAAGSYYSLVLDFQKINSTILDEQKNKLETAAGNENLLAETLTATGTNYFYQLDAFNHLTAGSLDVMITREPSMAVTSYNLNVTEVLGLPFTAEADGIQLDILRDAYVPISVTGNSTAEKQFMTTSAITSSAIASIALEQSLGQSAALSAAQTIVSANTLKKNIYSVDQNNVGSVTPVLESANVPADVITDIQNAAHANLVITIPEGQMTAGGYTEAGYAVLDPDTGAAGFFLESGLNGGKVKLNYLIPAQLVLFTGAGINYAAMREPPTDWLRVVYDSQTEIGTAYLPAAASINEWFKQTATSLDDAATVTSILAIMGIVSDISNKPHISNVKTVNEFFSPKDPNDCASLTFTDLATHNECMGIEYSVTRGASSLVTIKNSADQTVKTFPNQTTSHIQIIWDGKNDSAVLVPDGIYTYEINAVKNTIPAEQKTGAIVVDKQAPTATVTSPATIPAGNVFIKGTAFDEANFDYYQVQIVKDLDFAHPLLDESYLNAVETENALALWNAPNPSVPTPGYQVILTAYDKAKNATVVTHDFTLDKFKAIQILTPKAPDTTFTRFVDTTIQVNDSNITQMQLTVGTKTISLPFSSVSAGTYSFQWSPAQQGVTPGSYTMTVLGKNADGTQVGNPDSVGIIIQNFSAPVQITSASVTPQEFDPTIDSPVQINAALSGISDWKITIHQRPNTDGLPLGTIVYDSGVQHTNTPTASWNGKDLANQFVSPGQTLDGYIWYMKTPAANIDDPDNRFFWFWFTIYIEIPASSPDDPLLTAAITSPQNGEQLENAKIALLGKVTDGEDSSVLTEILVKPASGTEWNIASSEQVETGKLQATLGTINAMTLADDVYDVMVRVTDSAQHIAYSPINTYTIFSKLKIGNFARTFVDFATTINGFPINVTRIYNSLNSLRQGSFGYGWDEKMMDMKMTSAGRYDKMITNQDGTKVLHAWNPRPMNSIFNGGLDTLKEGNFDNTAARSGDKLYIDYGVSQKLYVTQDTVTGRWFDMDFNSVERIENSRYTIVTRDGSQYQFDDSGYLESFASPMEKSGGLKIRFDANGVYKNGSPTPIIQITDRDSANRIKQIVAYGSITFDYLYCEDLGNPATNPDCEAGDLYTVRRNWNPFNPPASGGPLGKQTKYVYGDGSIAPIHYLREVWIQTGWDVTNPVMIKETSLDYENGVLSGSTDTNGKNIESIHDFEHNKEIATDAMDRTTTVEYDDRGLIKSECNNLNQCTTYTYDKYGNQKTMTDPMGAVTQYEYGEMFAVSGPLGAFWTGWDWSEIRSQVPDALFAVPGLVQIEKIWNRIPHPTQIFYPDGSYEVSEYNKKGLLISKRTSLSGNSEGYDYDSGGRVRAETGNLYTTEYTYSSSPNEDGLRTEVKNTLTGEIEKTEYVDGRPDRIITNYQEAPSTHTGITNTYSPEGYVTTQTPFSDGGSTTGKIISATYDELGNMTSFGNDTGATTIDWTPDGKISSVSTGGTLQCETEYFQPGESPNDYGLNKPKLITYYHPANVVQERFTYDKLTTTHIIIFSDETNGDLSDNPKSTTIQNLDGSIIYEEATDGTITEQIPDELGRLSEVYVNGILQAKFIYDNSGRIVSEYDAKKNTQIIRDYDPLSGRLLSVIDPQNGQVDYSYYSDGSVKSITDQYGTVIYEYSSGKLVKMTYNDGHFVTVEYSADGRMLARTDENGNRLVYDYYQNGSLRAILQDLEPGDGDPIELVSYDENASLNRYTRTDALGHQVTYDHAPTDPPGATFKITLHNPSGDLNQIFYEPVIHSPPQIIPNWPSWAPAGESGTCYIEETVQNFNGDHIIKYYGESGNLVAKYVEEGDLWIIYEIDLSDPLASGMRIHKGNSSTETYSYKEVRDNQNRLESIYYDDGKRISYQYDNNNRVEHLAITGSTGTLYDFTYVYNPTTGFLTNVRDPLGGVTYIYDRGFKKQERFDNGITTDYDYDSRGRLNKITTKKNGSELRRLEYKLTPTSLVEEARVFENGSGTPARAISYTYDPLGRVTEETDITSASSIPLYSYTYYLNGSRKTKVDHSTNQTHTYYYNETDRLTREEVNNGLTTTIYNYEFDVNGNLTHKWEGSITTGILREHYVYDGENHLLRVEFDPGRGTQKIVRYNYTAEGNRYEKQVDSNIPTRYLVDPTQAYSQILMEYNAAGSETFYLHGAEGPILLINPSGHRFYLPQGRNRNTAFTTDALGTIVEEYDYDAFGGPKYILSNPAVNNPYLATGEYYDADSKLYDLRARAYSPGLGQFLSRDSYERGFYDTGNLPYASNHLLNARDPSGHWNLYTVMSTVSMSLTLSMHYYMAGGFYNLDFAISDLQLPWYQELLLSFSIDAIATGGARLLTSSWDDVAPHILPHLSRFWTFVTERGPYRLADFIQSALKSRNDAKIFMLNYIAKSIDNITSRVDDVLKIETYTEIFDNAIGVWNQFKRDGIQSSAAQRAGQILVEATELKNSIATELYMAVTRHINDAGSSLLPKKFADYFRNLQHATYFVEKIQADVSLLKHAFETNRAWLKTVKGGGEAIRNVIRAEYDRKLKLINFNTFETWLEMKANNIGIAVERAKRALIHEVLHEILEEYADVMASIPFPPKQKYPDLQWIAESVQRAGYTEKEYFEECVVNVLTDYIQTKVFGTPEDFFRNVKWRKALEIMINRFPKVAETVDTIIKSVDDTLDFTKVFFHDEL</sequence>
<dbReference type="NCBIfam" id="TIGR03696">
    <property type="entry name" value="Rhs_assc_core"/>
    <property type="match status" value="1"/>
</dbReference>
<dbReference type="InterPro" id="IPR038765">
    <property type="entry name" value="Papain-like_cys_pep_sf"/>
</dbReference>
<dbReference type="InterPro" id="IPR022385">
    <property type="entry name" value="Rhs_assc_core"/>
</dbReference>
<evidence type="ECO:0000259" key="1">
    <source>
        <dbReference type="Pfam" id="PF01841"/>
    </source>
</evidence>
<dbReference type="SUPFAM" id="SSF54001">
    <property type="entry name" value="Cysteine proteinases"/>
    <property type="match status" value="1"/>
</dbReference>
<evidence type="ECO:0000313" key="4">
    <source>
        <dbReference type="Proteomes" id="UP000178187"/>
    </source>
</evidence>
<dbReference type="InterPro" id="IPR006530">
    <property type="entry name" value="YD"/>
</dbReference>
<feature type="domain" description="Transglutaminase-like" evidence="1">
    <location>
        <begin position="251"/>
        <end position="386"/>
    </location>
</feature>
<proteinExistence type="predicted"/>
<dbReference type="NCBIfam" id="TIGR01643">
    <property type="entry name" value="YD_repeat_2x"/>
    <property type="match status" value="1"/>
</dbReference>
<evidence type="ECO:0000259" key="2">
    <source>
        <dbReference type="Pfam" id="PF13860"/>
    </source>
</evidence>
<comment type="caution">
    <text evidence="3">The sequence shown here is derived from an EMBL/GenBank/DDBJ whole genome shotgun (WGS) entry which is preliminary data.</text>
</comment>
<dbReference type="InterPro" id="IPR050708">
    <property type="entry name" value="T6SS_VgrG/RHS"/>
</dbReference>
<reference evidence="3 4" key="1">
    <citation type="journal article" date="2016" name="Nat. Commun.">
        <title>Thousands of microbial genomes shed light on interconnected biogeochemical processes in an aquifer system.</title>
        <authorList>
            <person name="Anantharaman K."/>
            <person name="Brown C.T."/>
            <person name="Hug L.A."/>
            <person name="Sharon I."/>
            <person name="Castelle C.J."/>
            <person name="Probst A.J."/>
            <person name="Thomas B.C."/>
            <person name="Singh A."/>
            <person name="Wilkins M.J."/>
            <person name="Karaoz U."/>
            <person name="Brodie E.L."/>
            <person name="Williams K.H."/>
            <person name="Hubbard S.S."/>
            <person name="Banfield J.F."/>
        </authorList>
    </citation>
    <scope>NUCLEOTIDE SEQUENCE [LARGE SCALE GENOMIC DNA]</scope>
</reference>
<organism evidence="3 4">
    <name type="scientific">Candidatus Danuiimicrobium aquiferis</name>
    <dbReference type="NCBI Taxonomy" id="1801832"/>
    <lineage>
        <taxon>Bacteria</taxon>
        <taxon>Pseudomonadati</taxon>
        <taxon>Candidatus Omnitrophota</taxon>
        <taxon>Candidatus Danuiimicrobium</taxon>
    </lineage>
</organism>
<dbReference type="Pfam" id="PF13860">
    <property type="entry name" value="FlgD_ig"/>
    <property type="match status" value="1"/>
</dbReference>
<feature type="domain" description="FlgD/Vpr Ig-like" evidence="2">
    <location>
        <begin position="973"/>
        <end position="1036"/>
    </location>
</feature>
<dbReference type="EMBL" id="MHFR01000012">
    <property type="protein sequence ID" value="OGW99233.1"/>
    <property type="molecule type" value="Genomic_DNA"/>
</dbReference>
<dbReference type="InterPro" id="IPR025965">
    <property type="entry name" value="FlgD/Vpr_Ig-like"/>
</dbReference>
<dbReference type="Gene3D" id="2.60.40.4070">
    <property type="match status" value="1"/>
</dbReference>
<dbReference type="Proteomes" id="UP000178187">
    <property type="component" value="Unassembled WGS sequence"/>
</dbReference>
<dbReference type="Gene3D" id="2.180.10.10">
    <property type="entry name" value="RHS repeat-associated core"/>
    <property type="match status" value="3"/>
</dbReference>
<evidence type="ECO:0008006" key="5">
    <source>
        <dbReference type="Google" id="ProtNLM"/>
    </source>
</evidence>
<evidence type="ECO:0000313" key="3">
    <source>
        <dbReference type="EMBL" id="OGW99233.1"/>
    </source>
</evidence>
<name>A0A1G1L242_9BACT</name>
<dbReference type="Pfam" id="PF01841">
    <property type="entry name" value="Transglut_core"/>
    <property type="match status" value="1"/>
</dbReference>
<dbReference type="InterPro" id="IPR002931">
    <property type="entry name" value="Transglutaminase-like"/>
</dbReference>
<dbReference type="Gene3D" id="3.10.620.30">
    <property type="match status" value="1"/>
</dbReference>
<accession>A0A1G1L242</accession>
<dbReference type="PANTHER" id="PTHR32305">
    <property type="match status" value="1"/>
</dbReference>
<gene>
    <name evidence="3" type="ORF">A3G33_02230</name>
</gene>
<dbReference type="PANTHER" id="PTHR32305:SF15">
    <property type="entry name" value="PROTEIN RHSA-RELATED"/>
    <property type="match status" value="1"/>
</dbReference>